<dbReference type="SUPFAM" id="SSF143120">
    <property type="entry name" value="YefM-like"/>
    <property type="match status" value="1"/>
</dbReference>
<dbReference type="InterPro" id="IPR036165">
    <property type="entry name" value="YefM-like_sf"/>
</dbReference>
<dbReference type="AlphaFoldDB" id="A0A2G9YXX9"/>
<dbReference type="EMBL" id="PCRP01000003">
    <property type="protein sequence ID" value="PIP24029.1"/>
    <property type="molecule type" value="Genomic_DNA"/>
</dbReference>
<organism evidence="3 4">
    <name type="scientific">Candidatus Nealsonbacteria bacterium CG23_combo_of_CG06-09_8_20_14_all_38_19</name>
    <dbReference type="NCBI Taxonomy" id="1974721"/>
    <lineage>
        <taxon>Bacteria</taxon>
        <taxon>Candidatus Nealsoniibacteriota</taxon>
    </lineage>
</organism>
<evidence type="ECO:0000256" key="1">
    <source>
        <dbReference type="ARBA" id="ARBA00009981"/>
    </source>
</evidence>
<dbReference type="InterPro" id="IPR006442">
    <property type="entry name" value="Antitoxin_Phd/YefM"/>
</dbReference>
<evidence type="ECO:0000313" key="4">
    <source>
        <dbReference type="Proteomes" id="UP000230273"/>
    </source>
</evidence>
<comment type="similarity">
    <text evidence="1 2">Belongs to the phD/YefM antitoxin family.</text>
</comment>
<dbReference type="Proteomes" id="UP000230273">
    <property type="component" value="Unassembled WGS sequence"/>
</dbReference>
<evidence type="ECO:0000313" key="3">
    <source>
        <dbReference type="EMBL" id="PIP24029.1"/>
    </source>
</evidence>
<comment type="function">
    <text evidence="2">Antitoxin component of a type II toxin-antitoxin (TA) system.</text>
</comment>
<sequence>MKTKTTLPISEARKKIFQIAKEVQKPSNYYTLTEKGRPKAVIMSVEEFESIMETMEILSDPELMKKIEKAEAEYKKGEYIKWEDVKKEIGLHDKEKEALMVREKPKKKYRASRK</sequence>
<evidence type="ECO:0000256" key="2">
    <source>
        <dbReference type="RuleBase" id="RU362080"/>
    </source>
</evidence>
<proteinExistence type="inferred from homology"/>
<protein>
    <recommendedName>
        <fullName evidence="2">Antitoxin</fullName>
    </recommendedName>
</protein>
<dbReference type="InterPro" id="IPR051405">
    <property type="entry name" value="phD/YefM_antitoxin"/>
</dbReference>
<gene>
    <name evidence="3" type="ORF">COX36_00075</name>
</gene>
<comment type="caution">
    <text evidence="3">The sequence shown here is derived from an EMBL/GenBank/DDBJ whole genome shotgun (WGS) entry which is preliminary data.</text>
</comment>
<dbReference type="Pfam" id="PF02604">
    <property type="entry name" value="PhdYeFM_antitox"/>
    <property type="match status" value="1"/>
</dbReference>
<dbReference type="Gene3D" id="1.10.1220.170">
    <property type="match status" value="1"/>
</dbReference>
<accession>A0A2G9YXX9</accession>
<dbReference type="NCBIfam" id="TIGR01552">
    <property type="entry name" value="phd_fam"/>
    <property type="match status" value="1"/>
</dbReference>
<dbReference type="Gene3D" id="3.40.1620.10">
    <property type="entry name" value="YefM-like domain"/>
    <property type="match status" value="1"/>
</dbReference>
<name>A0A2G9YXX9_9BACT</name>
<dbReference type="PANTHER" id="PTHR33713:SF10">
    <property type="entry name" value="ANTITOXIN YAFN"/>
    <property type="match status" value="1"/>
</dbReference>
<dbReference type="PANTHER" id="PTHR33713">
    <property type="entry name" value="ANTITOXIN YAFN-RELATED"/>
    <property type="match status" value="1"/>
</dbReference>
<reference evidence="3 4" key="1">
    <citation type="submission" date="2017-09" db="EMBL/GenBank/DDBJ databases">
        <title>Depth-based differentiation of microbial function through sediment-hosted aquifers and enrichment of novel symbionts in the deep terrestrial subsurface.</title>
        <authorList>
            <person name="Probst A.J."/>
            <person name="Ladd B."/>
            <person name="Jarett J.K."/>
            <person name="Geller-Mcgrath D.E."/>
            <person name="Sieber C.M."/>
            <person name="Emerson J.B."/>
            <person name="Anantharaman K."/>
            <person name="Thomas B.C."/>
            <person name="Malmstrom R."/>
            <person name="Stieglmeier M."/>
            <person name="Klingl A."/>
            <person name="Woyke T."/>
            <person name="Ryan C.M."/>
            <person name="Banfield J.F."/>
        </authorList>
    </citation>
    <scope>NUCLEOTIDE SEQUENCE [LARGE SCALE GENOMIC DNA]</scope>
    <source>
        <strain evidence="3">CG23_combo_of_CG06-09_8_20_14_all_38_19</strain>
    </source>
</reference>